<dbReference type="RefSeq" id="WP_201847311.1">
    <property type="nucleotide sequence ID" value="NZ_JABBYC010000018.1"/>
</dbReference>
<proteinExistence type="predicted"/>
<sequence length="190" mass="20941">MSGEILLAHYDQPLETMPFLADKVEQDPVASIDPCWANEHGWQLVEVGPAIVGEDLLGDLAELIRITGAPVAIATVNDSDWTWITGQAPGSEPWHASTHPDTLMAHMKDDDFLREHLIGAQDPTSFGTQLKARIPQTASDILHWSQAAGLTSGRQDTIEKLLRTKAVFAESLWHDILEELGFPCTPFTEH</sequence>
<evidence type="ECO:0000313" key="1">
    <source>
        <dbReference type="EMBL" id="MBL0886886.1"/>
    </source>
</evidence>
<dbReference type="EMBL" id="JABBYC010000018">
    <property type="protein sequence ID" value="MBL0886886.1"/>
    <property type="molecule type" value="Genomic_DNA"/>
</dbReference>
<keyword evidence="2" id="KW-1185">Reference proteome</keyword>
<dbReference type="Proteomes" id="UP000675409">
    <property type="component" value="Unassembled WGS sequence"/>
</dbReference>
<organism evidence="1 2">
    <name type="scientific">Myceligenerans indicum</name>
    <dbReference type="NCBI Taxonomy" id="2593663"/>
    <lineage>
        <taxon>Bacteria</taxon>
        <taxon>Bacillati</taxon>
        <taxon>Actinomycetota</taxon>
        <taxon>Actinomycetes</taxon>
        <taxon>Micrococcales</taxon>
        <taxon>Promicromonosporaceae</taxon>
        <taxon>Myceligenerans</taxon>
    </lineage>
</organism>
<gene>
    <name evidence="1" type="ORF">HGK34_11455</name>
</gene>
<reference evidence="1 2" key="1">
    <citation type="journal article" date="2021" name="Arch. Microbiol.">
        <title>Myceligenerans indicum sp. nov., an actinobacterium isolated from mangrove sediment of Sundarbans, India.</title>
        <authorList>
            <person name="Asha K."/>
            <person name="Bhadury P."/>
        </authorList>
    </citation>
    <scope>NUCLEOTIDE SEQUENCE [LARGE SCALE GENOMIC DNA]</scope>
    <source>
        <strain evidence="1 2">I2</strain>
    </source>
</reference>
<name>A0ABS1LKX7_9MICO</name>
<evidence type="ECO:0000313" key="2">
    <source>
        <dbReference type="Proteomes" id="UP000675409"/>
    </source>
</evidence>
<comment type="caution">
    <text evidence="1">The sequence shown here is derived from an EMBL/GenBank/DDBJ whole genome shotgun (WGS) entry which is preliminary data.</text>
</comment>
<protein>
    <submittedName>
        <fullName evidence="1">Uncharacterized protein</fullName>
    </submittedName>
</protein>
<accession>A0ABS1LKX7</accession>